<protein>
    <submittedName>
        <fullName evidence="3">Hypothetical_protein</fullName>
    </submittedName>
</protein>
<feature type="region of interest" description="Disordered" evidence="1">
    <location>
        <begin position="112"/>
        <end position="134"/>
    </location>
</feature>
<evidence type="ECO:0000313" key="2">
    <source>
        <dbReference type="EMBL" id="CAI9978868.1"/>
    </source>
</evidence>
<dbReference type="EMBL" id="CATOUU010001186">
    <property type="protein sequence ID" value="CAI9978868.1"/>
    <property type="molecule type" value="Genomic_DNA"/>
</dbReference>
<gene>
    <name evidence="2" type="ORF">HINF_LOCUS66513</name>
    <name evidence="3" type="ORF">HINF_LOCUS8280</name>
</gene>
<dbReference type="Proteomes" id="UP001642409">
    <property type="component" value="Unassembled WGS sequence"/>
</dbReference>
<feature type="region of interest" description="Disordered" evidence="1">
    <location>
        <begin position="483"/>
        <end position="509"/>
    </location>
</feature>
<feature type="compositionally biased region" description="Polar residues" evidence="1">
    <location>
        <begin position="498"/>
        <end position="509"/>
    </location>
</feature>
<feature type="compositionally biased region" description="Basic and acidic residues" evidence="1">
    <location>
        <begin position="483"/>
        <end position="493"/>
    </location>
</feature>
<organism evidence="2">
    <name type="scientific">Hexamita inflata</name>
    <dbReference type="NCBI Taxonomy" id="28002"/>
    <lineage>
        <taxon>Eukaryota</taxon>
        <taxon>Metamonada</taxon>
        <taxon>Diplomonadida</taxon>
        <taxon>Hexamitidae</taxon>
        <taxon>Hexamitinae</taxon>
        <taxon>Hexamita</taxon>
    </lineage>
</organism>
<evidence type="ECO:0000313" key="4">
    <source>
        <dbReference type="Proteomes" id="UP001642409"/>
    </source>
</evidence>
<evidence type="ECO:0000256" key="1">
    <source>
        <dbReference type="SAM" id="MobiDB-lite"/>
    </source>
</evidence>
<reference evidence="3 4" key="2">
    <citation type="submission" date="2024-07" db="EMBL/GenBank/DDBJ databases">
        <authorList>
            <person name="Akdeniz Z."/>
        </authorList>
    </citation>
    <scope>NUCLEOTIDE SEQUENCE [LARGE SCALE GENOMIC DNA]</scope>
</reference>
<feature type="region of interest" description="Disordered" evidence="1">
    <location>
        <begin position="395"/>
        <end position="433"/>
    </location>
</feature>
<keyword evidence="4" id="KW-1185">Reference proteome</keyword>
<evidence type="ECO:0000313" key="3">
    <source>
        <dbReference type="EMBL" id="CAL5984799.1"/>
    </source>
</evidence>
<sequence length="648" mass="75756">MLKHKVIQNINDCLDLENISHDTNDSMTQTCWSDVKSFINLIKTYLKILNIDASTSTFGNTLDTVKTLNELEKKSLWDELENQTQVNQELILQAFDKVYKFYELWQQHQITTKQKDTNETKANPGRQNSKSREAQIEIQKDVLQHELEFENTDQTMSYDQKILKDSKIPISENQFTQKQYKQMMISNNKESEQYDTDTQSIQFKIQQNHNEKSTQLSLNIETEKSYIPRFKICFNDFISKNNFINDNSTINMQQKDDSTWSSDEESQAFELQYKQLNIQPNTNRQMKNQNTGCNIQIQKEDPLPDMRYSNTGSQSDHLNNSGIHRVIANYSSVSQQIENNNPAQFRDSKIQILNTEQNDQPNPNEHINLQLLLSNTPLQIPEQYFQLSNPKLSAEMQNTQKPVSAEEVDKNNNQQHEEDQYQQQTDVQSPELEKAAEVQNNTIQRHNEIQDPQSVKVEQANQIPQTHCNEPDQHIKLEIDLPHHSQSPEKQPERAIQIPTTQPSPSKNSVQTQAKFSQGLKYAILTLFNKDLEDKTDKQIVAFLYKNLNSQTVQKFWSIVELHSGNGSEYYQRQFMRCVHVSITQELKQQTITYLQSLNKLDQTEKQTMQLAKQIRKVVFKEQDVFLYDIIQIMLDNQSKYQVRKVVE</sequence>
<dbReference type="EMBL" id="CAXDID020000017">
    <property type="protein sequence ID" value="CAL5984799.1"/>
    <property type="molecule type" value="Genomic_DNA"/>
</dbReference>
<feature type="compositionally biased region" description="Basic and acidic residues" evidence="1">
    <location>
        <begin position="407"/>
        <end position="419"/>
    </location>
</feature>
<accession>A0AA86VUL8</accession>
<proteinExistence type="predicted"/>
<dbReference type="AlphaFoldDB" id="A0AA86VUL8"/>
<name>A0AA86VUL8_9EUKA</name>
<comment type="caution">
    <text evidence="2">The sequence shown here is derived from an EMBL/GenBank/DDBJ whole genome shotgun (WGS) entry which is preliminary data.</text>
</comment>
<reference evidence="2" key="1">
    <citation type="submission" date="2023-06" db="EMBL/GenBank/DDBJ databases">
        <authorList>
            <person name="Kurt Z."/>
        </authorList>
    </citation>
    <scope>NUCLEOTIDE SEQUENCE</scope>
</reference>